<dbReference type="EMBL" id="CP142149">
    <property type="protein sequence ID" value="WSE27850.1"/>
    <property type="molecule type" value="Genomic_DNA"/>
</dbReference>
<evidence type="ECO:0000313" key="3">
    <source>
        <dbReference type="EMBL" id="WSE27850.1"/>
    </source>
</evidence>
<dbReference type="Proteomes" id="UP001330812">
    <property type="component" value="Chromosome"/>
</dbReference>
<name>A0ABZ1I2H0_9PSEU</name>
<evidence type="ECO:0000256" key="2">
    <source>
        <dbReference type="SAM" id="Phobius"/>
    </source>
</evidence>
<gene>
    <name evidence="3" type="ORF">VSH64_34090</name>
</gene>
<evidence type="ECO:0008006" key="5">
    <source>
        <dbReference type="Google" id="ProtNLM"/>
    </source>
</evidence>
<keyword evidence="4" id="KW-1185">Reference proteome</keyword>
<keyword evidence="2" id="KW-0812">Transmembrane</keyword>
<keyword evidence="2" id="KW-1133">Transmembrane helix</keyword>
<proteinExistence type="predicted"/>
<sequence length="258" mass="26983">MPHGGKARKVLAVGLLAVLPFIAVLGPAIVVGVAVFLLSRGNLLLLGLVPAVVATTGASMRSLLAFDRKAAVPGARWSVSPAEQPWLWSLAREAAAEAGTFAPDRVVLVSEPEAGAVDHTRWFGLRHTGRSLVVGAPVLLGLSRTELRAALVRSFALHAHAGLDAVVQRGAGSMMRVPDALAQPGLHWFTAPLVRSLAALTCVWSPRRTARPSPRCSRCWPPCGRRGGSTLTTSSRWPGPRVTGPPTSSAASAVSSAR</sequence>
<keyword evidence="2" id="KW-0472">Membrane</keyword>
<dbReference type="RefSeq" id="WP_326566854.1">
    <property type="nucleotide sequence ID" value="NZ_CP142149.1"/>
</dbReference>
<evidence type="ECO:0000256" key="1">
    <source>
        <dbReference type="SAM" id="MobiDB-lite"/>
    </source>
</evidence>
<protein>
    <recommendedName>
        <fullName evidence="5">M48 family metalloprotease</fullName>
    </recommendedName>
</protein>
<evidence type="ECO:0000313" key="4">
    <source>
        <dbReference type="Proteomes" id="UP001330812"/>
    </source>
</evidence>
<organism evidence="3 4">
    <name type="scientific">Amycolatopsis rhabdoformis</name>
    <dbReference type="NCBI Taxonomy" id="1448059"/>
    <lineage>
        <taxon>Bacteria</taxon>
        <taxon>Bacillati</taxon>
        <taxon>Actinomycetota</taxon>
        <taxon>Actinomycetes</taxon>
        <taxon>Pseudonocardiales</taxon>
        <taxon>Pseudonocardiaceae</taxon>
        <taxon>Amycolatopsis</taxon>
    </lineage>
</organism>
<feature type="region of interest" description="Disordered" evidence="1">
    <location>
        <begin position="228"/>
        <end position="258"/>
    </location>
</feature>
<feature type="transmembrane region" description="Helical" evidence="2">
    <location>
        <begin position="43"/>
        <end position="66"/>
    </location>
</feature>
<feature type="compositionally biased region" description="Low complexity" evidence="1">
    <location>
        <begin position="248"/>
        <end position="258"/>
    </location>
</feature>
<reference evidence="3 4" key="1">
    <citation type="journal article" date="2015" name="Int. J. Syst. Evol. Microbiol.">
        <title>Amycolatopsis rhabdoformis sp. nov., an actinomycete isolated from a tropical forest soil.</title>
        <authorList>
            <person name="Souza W.R."/>
            <person name="Silva R.E."/>
            <person name="Goodfellow M."/>
            <person name="Busarakam K."/>
            <person name="Figueiro F.S."/>
            <person name="Ferreira D."/>
            <person name="Rodrigues-Filho E."/>
            <person name="Moraes L.A.B."/>
            <person name="Zucchi T.D."/>
        </authorList>
    </citation>
    <scope>NUCLEOTIDE SEQUENCE [LARGE SCALE GENOMIC DNA]</scope>
    <source>
        <strain evidence="3 4">NCIMB 14900</strain>
    </source>
</reference>
<feature type="transmembrane region" description="Helical" evidence="2">
    <location>
        <begin position="12"/>
        <end position="37"/>
    </location>
</feature>
<accession>A0ABZ1I2H0</accession>